<dbReference type="GeneID" id="35001690"/>
<accession>A0A1H6TKB6</accession>
<dbReference type="STRING" id="1073996.SAMN05444271_107105"/>
<feature type="transmembrane region" description="Helical" evidence="1">
    <location>
        <begin position="161"/>
        <end position="182"/>
    </location>
</feature>
<dbReference type="GO" id="GO:0004252">
    <property type="term" value="F:serine-type endopeptidase activity"/>
    <property type="evidence" value="ECO:0007669"/>
    <property type="project" value="InterPro"/>
</dbReference>
<keyword evidence="1" id="KW-0812">Transmembrane</keyword>
<gene>
    <name evidence="2" type="ORF">SAMN05444271_107105</name>
</gene>
<reference evidence="2 3" key="1">
    <citation type="submission" date="2016-10" db="EMBL/GenBank/DDBJ databases">
        <authorList>
            <person name="de Groot N.N."/>
        </authorList>
    </citation>
    <scope>NUCLEOTIDE SEQUENCE [LARGE SCALE GENOMIC DNA]</scope>
    <source>
        <strain evidence="2 3">DSM 22187</strain>
    </source>
</reference>
<dbReference type="GO" id="GO:0006465">
    <property type="term" value="P:signal peptide processing"/>
    <property type="evidence" value="ECO:0007669"/>
    <property type="project" value="InterPro"/>
</dbReference>
<proteinExistence type="predicted"/>
<sequence length="369" mass="38035">MDTLSVIQKSITAFLVLIAVALVAGQLLGQPLLLGYVATGSMDPTLAVGDGFVAIPPFLAGGVSAGDVITYEAQSLDGGGPTTHRVIETTSEGYVTQGDANSFTDQAAGEPPVNDVQVLAVALQINGEVVVIPSLGSAAAVVQNGVRSVTGAIGVGSGAQIGVMTTGFGVVLIAFTLLYGFFTSDSRRQTERSTSRSGVVSGRLVVAGLILVLILPIMTSMVLPSGTTTANFLSTSPSIASDNSARVTAGGSMNISYTVENSQYLPKVVVIEPASSGLAVTNGTAVVSHGDSKQVQLTVTAPDETGAFSRSYSETHYLYGLPLPVIRLLHAIHPVVAMLTISLSATLPVVAVYLFFFGLRPISVRQTHR</sequence>
<feature type="transmembrane region" description="Helical" evidence="1">
    <location>
        <begin position="331"/>
        <end position="359"/>
    </location>
</feature>
<keyword evidence="1" id="KW-1133">Transmembrane helix</keyword>
<keyword evidence="1" id="KW-0472">Membrane</keyword>
<evidence type="ECO:0000313" key="3">
    <source>
        <dbReference type="Proteomes" id="UP000198888"/>
    </source>
</evidence>
<dbReference type="OrthoDB" id="50404at2157"/>
<dbReference type="AlphaFoldDB" id="A0A1H6TKB6"/>
<name>A0A1H6TKB6_9EURY</name>
<dbReference type="Proteomes" id="UP000198888">
    <property type="component" value="Unassembled WGS sequence"/>
</dbReference>
<feature type="transmembrane region" description="Helical" evidence="1">
    <location>
        <begin position="203"/>
        <end position="223"/>
    </location>
</feature>
<dbReference type="KEGG" id="hae:halTADL_0877"/>
<dbReference type="EMBL" id="FNYR01000007">
    <property type="protein sequence ID" value="SEI76202.1"/>
    <property type="molecule type" value="Genomic_DNA"/>
</dbReference>
<dbReference type="CDD" id="cd06530">
    <property type="entry name" value="S26_SPase_I"/>
    <property type="match status" value="1"/>
</dbReference>
<keyword evidence="3" id="KW-1185">Reference proteome</keyword>
<evidence type="ECO:0000313" key="2">
    <source>
        <dbReference type="EMBL" id="SEI76202.1"/>
    </source>
</evidence>
<dbReference type="InterPro" id="IPR019533">
    <property type="entry name" value="Peptidase_S26"/>
</dbReference>
<accession>A0A2H4PZW1</accession>
<evidence type="ECO:0000256" key="1">
    <source>
        <dbReference type="SAM" id="Phobius"/>
    </source>
</evidence>
<dbReference type="RefSeq" id="WP_089671696.1">
    <property type="nucleotide sequence ID" value="NZ_CP024845.1"/>
</dbReference>
<organism evidence="2 3">
    <name type="scientific">Halohasta litchfieldiae</name>
    <dbReference type="NCBI Taxonomy" id="1073996"/>
    <lineage>
        <taxon>Archaea</taxon>
        <taxon>Methanobacteriati</taxon>
        <taxon>Methanobacteriota</taxon>
        <taxon>Stenosarchaea group</taxon>
        <taxon>Halobacteria</taxon>
        <taxon>Halobacteriales</taxon>
        <taxon>Haloferacaceae</taxon>
        <taxon>Halohasta</taxon>
    </lineage>
</organism>
<protein>
    <submittedName>
        <fullName evidence="2">Signal peptidase, endoplasmic reticulum-type</fullName>
    </submittedName>
</protein>